<dbReference type="Gene3D" id="3.20.20.70">
    <property type="entry name" value="Aldolase class I"/>
    <property type="match status" value="1"/>
</dbReference>
<dbReference type="CDD" id="cd06850">
    <property type="entry name" value="biotinyl_domain"/>
    <property type="match status" value="1"/>
</dbReference>
<dbReference type="SUPFAM" id="SSF52440">
    <property type="entry name" value="PreATP-grasp domain"/>
    <property type="match status" value="1"/>
</dbReference>
<dbReference type="InterPro" id="IPR005481">
    <property type="entry name" value="BC-like_N"/>
</dbReference>
<dbReference type="SMART" id="SM00878">
    <property type="entry name" value="Biotin_carb_C"/>
    <property type="match status" value="1"/>
</dbReference>
<comment type="catalytic activity">
    <reaction evidence="8">
        <text>hydrogencarbonate + pyruvate + ATP = oxaloacetate + ADP + phosphate + H(+)</text>
        <dbReference type="Rhea" id="RHEA:20844"/>
        <dbReference type="ChEBI" id="CHEBI:15361"/>
        <dbReference type="ChEBI" id="CHEBI:15378"/>
        <dbReference type="ChEBI" id="CHEBI:16452"/>
        <dbReference type="ChEBI" id="CHEBI:17544"/>
        <dbReference type="ChEBI" id="CHEBI:30616"/>
        <dbReference type="ChEBI" id="CHEBI:43474"/>
        <dbReference type="ChEBI" id="CHEBI:456216"/>
        <dbReference type="EC" id="6.4.1.1"/>
    </reaction>
</comment>
<feature type="binding site" evidence="10">
    <location>
        <position position="235"/>
    </location>
    <ligand>
        <name>ATP</name>
        <dbReference type="ChEBI" id="CHEBI:30616"/>
    </ligand>
</feature>
<dbReference type="NCBIfam" id="TIGR01235">
    <property type="entry name" value="pyruv_carbox"/>
    <property type="match status" value="1"/>
</dbReference>
<evidence type="ECO:0000256" key="5">
    <source>
        <dbReference type="ARBA" id="ARBA00022741"/>
    </source>
</evidence>
<evidence type="ECO:0000256" key="2">
    <source>
        <dbReference type="ARBA" id="ARBA00013057"/>
    </source>
</evidence>
<dbReference type="NCBIfam" id="NF006761">
    <property type="entry name" value="PRK09282.1"/>
    <property type="match status" value="1"/>
</dbReference>
<dbReference type="SUPFAM" id="SSF51246">
    <property type="entry name" value="Rudiment single hybrid motif"/>
    <property type="match status" value="1"/>
</dbReference>
<keyword evidence="16" id="KW-0670">Pyruvate</keyword>
<dbReference type="FunFam" id="3.30.1490.20:FF:000003">
    <property type="entry name" value="acetyl-CoA carboxylase isoform X1"/>
    <property type="match status" value="1"/>
</dbReference>
<dbReference type="PIRSF" id="PIRSF001594">
    <property type="entry name" value="Pyruv_carbox"/>
    <property type="match status" value="1"/>
</dbReference>
<evidence type="ECO:0000256" key="4">
    <source>
        <dbReference type="ARBA" id="ARBA00022723"/>
    </source>
</evidence>
<dbReference type="InterPro" id="IPR011764">
    <property type="entry name" value="Biotin_carboxylation_dom"/>
</dbReference>
<dbReference type="PROSITE" id="PS00867">
    <property type="entry name" value="CPSASE_2"/>
    <property type="match status" value="1"/>
</dbReference>
<dbReference type="Pfam" id="PF00682">
    <property type="entry name" value="HMGL-like"/>
    <property type="match status" value="1"/>
</dbReference>
<feature type="binding site" evidence="11">
    <location>
        <position position="538"/>
    </location>
    <ligand>
        <name>Mn(2+)</name>
        <dbReference type="ChEBI" id="CHEBI:29035"/>
    </ligand>
</feature>
<dbReference type="PROSITE" id="PS50991">
    <property type="entry name" value="PYR_CT"/>
    <property type="match status" value="1"/>
</dbReference>
<evidence type="ECO:0000256" key="3">
    <source>
        <dbReference type="ARBA" id="ARBA00022598"/>
    </source>
</evidence>
<dbReference type="Pfam" id="PF00289">
    <property type="entry name" value="Biotin_carb_N"/>
    <property type="match status" value="1"/>
</dbReference>
<feature type="binding site" evidence="10">
    <location>
        <position position="610"/>
    </location>
    <ligand>
        <name>substrate</name>
    </ligand>
</feature>
<keyword evidence="4 11" id="KW-0479">Metal-binding</keyword>
<dbReference type="SUPFAM" id="SSF51230">
    <property type="entry name" value="Single hybrid motif"/>
    <property type="match status" value="1"/>
</dbReference>
<evidence type="ECO:0000256" key="9">
    <source>
        <dbReference type="PIRSR" id="PIRSR001594-1"/>
    </source>
</evidence>
<keyword evidence="5 8" id="KW-0547">Nucleotide-binding</keyword>
<gene>
    <name evidence="16" type="ORF">HIR71_15195</name>
</gene>
<feature type="binding site" evidence="11">
    <location>
        <position position="739"/>
    </location>
    <ligand>
        <name>Mn(2+)</name>
        <dbReference type="ChEBI" id="CHEBI:29035"/>
    </ligand>
</feature>
<keyword evidence="17" id="KW-1185">Reference proteome</keyword>
<dbReference type="GO" id="GO:0046872">
    <property type="term" value="F:metal ion binding"/>
    <property type="evidence" value="ECO:0007669"/>
    <property type="project" value="UniProtKB-KW"/>
</dbReference>
<keyword evidence="6 8" id="KW-0067">ATP-binding</keyword>
<evidence type="ECO:0000313" key="16">
    <source>
        <dbReference type="EMBL" id="NMR21546.1"/>
    </source>
</evidence>
<keyword evidence="7 8" id="KW-0092">Biotin</keyword>
<dbReference type="InterPro" id="IPR005482">
    <property type="entry name" value="Biotin_COase_C"/>
</dbReference>
<feature type="domain" description="Pyruvate carboxyltransferase" evidence="15">
    <location>
        <begin position="529"/>
        <end position="798"/>
    </location>
</feature>
<evidence type="ECO:0000256" key="10">
    <source>
        <dbReference type="PIRSR" id="PIRSR001594-2"/>
    </source>
</evidence>
<keyword evidence="3 8" id="KW-0436">Ligase</keyword>
<dbReference type="EC" id="6.4.1.1" evidence="2 8"/>
<organism evidence="16 17">
    <name type="scientific">Cellulomonas fimi</name>
    <dbReference type="NCBI Taxonomy" id="1708"/>
    <lineage>
        <taxon>Bacteria</taxon>
        <taxon>Bacillati</taxon>
        <taxon>Actinomycetota</taxon>
        <taxon>Actinomycetes</taxon>
        <taxon>Micrococcales</taxon>
        <taxon>Cellulomonadaceae</taxon>
        <taxon>Cellulomonas</taxon>
    </lineage>
</organism>
<dbReference type="InterPro" id="IPR013785">
    <property type="entry name" value="Aldolase_TIM"/>
</dbReference>
<dbReference type="InterPro" id="IPR016185">
    <property type="entry name" value="PreATP-grasp_dom_sf"/>
</dbReference>
<dbReference type="InterPro" id="IPR005930">
    <property type="entry name" value="Pyruv_COase"/>
</dbReference>
<evidence type="ECO:0000259" key="14">
    <source>
        <dbReference type="PROSITE" id="PS50979"/>
    </source>
</evidence>
<dbReference type="InterPro" id="IPR011761">
    <property type="entry name" value="ATP-grasp"/>
</dbReference>
<evidence type="ECO:0000256" key="1">
    <source>
        <dbReference type="ARBA" id="ARBA00001953"/>
    </source>
</evidence>
<feature type="domain" description="Biotin carboxylation" evidence="14">
    <location>
        <begin position="1"/>
        <end position="454"/>
    </location>
</feature>
<dbReference type="GO" id="GO:0005524">
    <property type="term" value="F:ATP binding"/>
    <property type="evidence" value="ECO:0007669"/>
    <property type="project" value="UniProtKB-UniRule"/>
</dbReference>
<evidence type="ECO:0000256" key="12">
    <source>
        <dbReference type="PIRSR" id="PIRSR001594-4"/>
    </source>
</evidence>
<dbReference type="PROSITE" id="PS50979">
    <property type="entry name" value="BC"/>
    <property type="match status" value="1"/>
</dbReference>
<evidence type="ECO:0000259" key="15">
    <source>
        <dbReference type="PROSITE" id="PS50991"/>
    </source>
</evidence>
<dbReference type="GO" id="GO:0006094">
    <property type="term" value="P:gluconeogenesis"/>
    <property type="evidence" value="ECO:0007669"/>
    <property type="project" value="InterPro"/>
</dbReference>
<comment type="function">
    <text evidence="8">Catalyzes a 2-step reaction, involving the ATP-dependent carboxylation of the covalently attached biotin in the first step and the transfer of the carboxyl group to pyruvate in the second.</text>
</comment>
<feature type="modified residue" description="N6-carboxylysine" evidence="12">
    <location>
        <position position="708"/>
    </location>
</feature>
<protein>
    <recommendedName>
        <fullName evidence="2 8">Pyruvate carboxylase</fullName>
        <ecNumber evidence="2 8">6.4.1.1</ecNumber>
    </recommendedName>
</protein>
<name>A0A7Y0M0V1_CELFI</name>
<accession>A0A7Y0M0V1</accession>
<dbReference type="InterPro" id="IPR005479">
    <property type="entry name" value="CPAse_ATP-bd"/>
</dbReference>
<dbReference type="InterPro" id="IPR011053">
    <property type="entry name" value="Single_hybrid_motif"/>
</dbReference>
<dbReference type="CDD" id="cd07937">
    <property type="entry name" value="DRE_TIM_PC_TC_5S"/>
    <property type="match status" value="1"/>
</dbReference>
<dbReference type="Pfam" id="PF02786">
    <property type="entry name" value="CPSase_L_D2"/>
    <property type="match status" value="1"/>
</dbReference>
<feature type="binding site" description="via carbamate group" evidence="11">
    <location>
        <position position="708"/>
    </location>
    <ligand>
        <name>Mn(2+)</name>
        <dbReference type="ChEBI" id="CHEBI:29035"/>
    </ligand>
</feature>
<dbReference type="SUPFAM" id="SSF89000">
    <property type="entry name" value="post-HMGL domain-like"/>
    <property type="match status" value="1"/>
</dbReference>
<evidence type="ECO:0000256" key="6">
    <source>
        <dbReference type="ARBA" id="ARBA00022840"/>
    </source>
</evidence>
<dbReference type="InterPro" id="IPR000891">
    <property type="entry name" value="PYR_CT"/>
</dbReference>
<dbReference type="AlphaFoldDB" id="A0A7Y0M0V1"/>
<dbReference type="SUPFAM" id="SSF51569">
    <property type="entry name" value="Aldolase"/>
    <property type="match status" value="1"/>
</dbReference>
<dbReference type="InterPro" id="IPR003379">
    <property type="entry name" value="Carboxylase_cons_dom"/>
</dbReference>
<dbReference type="GO" id="GO:0005737">
    <property type="term" value="C:cytoplasm"/>
    <property type="evidence" value="ECO:0007669"/>
    <property type="project" value="TreeGrafter"/>
</dbReference>
<dbReference type="Proteomes" id="UP000562124">
    <property type="component" value="Unassembled WGS sequence"/>
</dbReference>
<dbReference type="RefSeq" id="WP_169325918.1">
    <property type="nucleotide sequence ID" value="NZ_JABCJJ010000041.1"/>
</dbReference>
<feature type="modified residue" description="N6-biotinyllysine" evidence="12">
    <location>
        <position position="1098"/>
    </location>
</feature>
<dbReference type="Pfam" id="PF00364">
    <property type="entry name" value="Biotin_lipoyl"/>
    <property type="match status" value="1"/>
</dbReference>
<dbReference type="PANTHER" id="PTHR43778:SF2">
    <property type="entry name" value="PYRUVATE CARBOXYLASE, MITOCHONDRIAL"/>
    <property type="match status" value="1"/>
</dbReference>
<dbReference type="Gene3D" id="2.40.50.100">
    <property type="match status" value="1"/>
</dbReference>
<evidence type="ECO:0000259" key="13">
    <source>
        <dbReference type="PROSITE" id="PS50975"/>
    </source>
</evidence>
<dbReference type="InterPro" id="IPR055268">
    <property type="entry name" value="PCB-like"/>
</dbReference>
<dbReference type="InterPro" id="IPR011054">
    <property type="entry name" value="Rudment_hybrid_motif"/>
</dbReference>
<dbReference type="Pfam" id="PF02436">
    <property type="entry name" value="PYC_OADA"/>
    <property type="match status" value="1"/>
</dbReference>
<feature type="binding site" evidence="11">
    <location>
        <position position="737"/>
    </location>
    <ligand>
        <name>Mn(2+)</name>
        <dbReference type="ChEBI" id="CHEBI:29035"/>
    </ligand>
</feature>
<evidence type="ECO:0000313" key="17">
    <source>
        <dbReference type="Proteomes" id="UP000562124"/>
    </source>
</evidence>
<dbReference type="Gene3D" id="3.10.600.10">
    <property type="entry name" value="pyruvate carboxylase f1077a mutant domain"/>
    <property type="match status" value="1"/>
</dbReference>
<feature type="binding site" evidence="10">
    <location>
        <position position="117"/>
    </location>
    <ligand>
        <name>ATP</name>
        <dbReference type="ChEBI" id="CHEBI:30616"/>
    </ligand>
</feature>
<dbReference type="InterPro" id="IPR000089">
    <property type="entry name" value="Biotin_lipoyl"/>
</dbReference>
<dbReference type="Pfam" id="PF02785">
    <property type="entry name" value="Biotin_carb_C"/>
    <property type="match status" value="1"/>
</dbReference>
<feature type="binding site" evidence="10">
    <location>
        <position position="200"/>
    </location>
    <ligand>
        <name>ATP</name>
        <dbReference type="ChEBI" id="CHEBI:30616"/>
    </ligand>
</feature>
<comment type="caution">
    <text evidence="16">The sequence shown here is derived from an EMBL/GenBank/DDBJ whole genome shotgun (WGS) entry which is preliminary data.</text>
</comment>
<dbReference type="NCBIfam" id="NF009554">
    <property type="entry name" value="PRK12999.1"/>
    <property type="match status" value="1"/>
</dbReference>
<sequence>MFSKVLVANRAEIAVRAFRAAYELGARTVAVFPQEDRNSEHRLKADESYPIGEPGHPVRAYLDIEEIIRVARDAGADAVYPGYGFLSENPALARACAAAGITFVGPPPEVLELAGNKVRALEAARRAGIPVLASSAPSSDVEELVAAAEEIGFPVFAKAVAGGGGRGMRRVDRPEDLREALSAAMREADSAFGDPTMFLEQAVLRPRHIEVQILADGTGDVVHLFERDCSLQRRHQKVIEIAPAPNLAPEIRDALCRDAVAFARSIGYQNAGTVEFLVDTVGERAGQHVFIEMNPRIQVEHTVTEEVTDVDLVSAQMRIASGETLADLGISQDTLRVNGFALQCRITTEDPANGFRPDTGRIVAYRSPGGAGVRLDGATASAGAEVSGHFDSMLVKLTCRGRDFPTAVSRARRALAEFRIRGIRTNISFLQAVLDDEAFVAGDIATSFIDERPELLATRVSADRGTRLLTYLGDVTVNRPHGSPPQVVAPVTKLPAVDLLIPAPAGSRQRLLELGPEGFAAALRAQTALAVTDTTFRDAHQSLLATRVRTHDLVAVGPHVARMTSGLLSVEAWGGATYDVALRFLGEDPWERLAALREAIPNVALQMLLRGRNTVGYTPYPTEVTDAFVQEATSTGIDVFRIFDALNDVEQMRPAIDAVRAAGKPIAEVALCYTGDLLDPSESLYTLDYYLGLAERIVDAGAHVLAIKDMAGLLRPAAAARLVTALRQRFDLPVHLHTHDTTGGQLATLVAAADAGVDAVDVANAAMAGTTSQPPMAALVAAMEHTERDTGLDLQAVCDLEPYWESVRRLYRPFESGLPGPTGRVYEHEIPGGQLSNLRQQAIALGLGDRFEAIESTYAAADRILGRLVKVTPSSKVVGDLALHLVARGADPAEFAENPQDFDIPDSVIGFLSGELGDPPGGWPEPFRTKALAGRSVRSGLTPLTDEDRAELAGDASARRNRLNRLLFPGPTKEFESARAAYGDISVLDTHSYLYGMEPGEEVAIVLEKGVRLLVGLEAVGVPDERGMRSAMFTLNGQLRPLQVRDRGVQVDVVTAEKADPAVPGHIAAPFAGAVTPVVQEGQQVEPGQTVATVEAMKMEAAITTPVGGTVRRLAIGAVQQLEGGDLVLVVA</sequence>
<evidence type="ECO:0000256" key="7">
    <source>
        <dbReference type="ARBA" id="ARBA00023267"/>
    </source>
</evidence>
<proteinExistence type="predicted"/>
<dbReference type="SUPFAM" id="SSF56059">
    <property type="entry name" value="Glutathione synthetase ATP-binding domain-like"/>
    <property type="match status" value="1"/>
</dbReference>
<dbReference type="FunFam" id="3.20.20.70:FF:000120">
    <property type="entry name" value="Pyruvate carboxylase"/>
    <property type="match status" value="1"/>
</dbReference>
<comment type="cofactor">
    <cofactor evidence="1 8">
        <name>biotin</name>
        <dbReference type="ChEBI" id="CHEBI:57586"/>
    </cofactor>
</comment>
<dbReference type="PANTHER" id="PTHR43778">
    <property type="entry name" value="PYRUVATE CARBOXYLASE"/>
    <property type="match status" value="1"/>
</dbReference>
<dbReference type="Gene3D" id="3.30.470.20">
    <property type="entry name" value="ATP-grasp fold, B domain"/>
    <property type="match status" value="1"/>
</dbReference>
<reference evidence="16 17" key="1">
    <citation type="submission" date="2020-04" db="EMBL/GenBank/DDBJ databases">
        <title>Sequencing and Assembly of C. fimi.</title>
        <authorList>
            <person name="Ramsey A.R."/>
        </authorList>
    </citation>
    <scope>NUCLEOTIDE SEQUENCE [LARGE SCALE GENOMIC DNA]</scope>
    <source>
        <strain evidence="16 17">SB</strain>
    </source>
</reference>
<feature type="active site" evidence="9">
    <location>
        <position position="296"/>
    </location>
</feature>
<feature type="domain" description="ATP-grasp" evidence="13">
    <location>
        <begin position="121"/>
        <end position="321"/>
    </location>
</feature>
<dbReference type="GO" id="GO:0004736">
    <property type="term" value="F:pyruvate carboxylase activity"/>
    <property type="evidence" value="ECO:0007669"/>
    <property type="project" value="UniProtKB-EC"/>
</dbReference>
<dbReference type="PROSITE" id="PS50975">
    <property type="entry name" value="ATP_GRASP"/>
    <property type="match status" value="1"/>
</dbReference>
<evidence type="ECO:0000256" key="11">
    <source>
        <dbReference type="PIRSR" id="PIRSR001594-3"/>
    </source>
</evidence>
<feature type="binding site" evidence="10">
    <location>
        <position position="872"/>
    </location>
    <ligand>
        <name>substrate</name>
    </ligand>
</feature>
<dbReference type="EMBL" id="JABCJJ010000041">
    <property type="protein sequence ID" value="NMR21546.1"/>
    <property type="molecule type" value="Genomic_DNA"/>
</dbReference>
<evidence type="ECO:0000256" key="8">
    <source>
        <dbReference type="PIRNR" id="PIRNR001594"/>
    </source>
</evidence>